<keyword evidence="1" id="KW-0560">Oxidoreductase</keyword>
<dbReference type="Gene3D" id="3.40.50.720">
    <property type="entry name" value="NAD(P)-binding Rossmann-like Domain"/>
    <property type="match status" value="1"/>
</dbReference>
<dbReference type="PANTHER" id="PTHR11645">
    <property type="entry name" value="PYRROLINE-5-CARBOXYLATE REDUCTASE"/>
    <property type="match status" value="1"/>
</dbReference>
<dbReference type="SUPFAM" id="SSF48179">
    <property type="entry name" value="6-phosphogluconate dehydrogenase C-terminal domain-like"/>
    <property type="match status" value="1"/>
</dbReference>
<gene>
    <name evidence="3" type="ORF">AU467_31740</name>
</gene>
<dbReference type="Gene3D" id="1.10.3730.10">
    <property type="entry name" value="ProC C-terminal domain-like"/>
    <property type="match status" value="1"/>
</dbReference>
<organism evidence="3 4">
    <name type="scientific">Rhizobium loti</name>
    <name type="common">Mesorhizobium loti</name>
    <dbReference type="NCBI Taxonomy" id="381"/>
    <lineage>
        <taxon>Bacteria</taxon>
        <taxon>Pseudomonadati</taxon>
        <taxon>Pseudomonadota</taxon>
        <taxon>Alphaproteobacteria</taxon>
        <taxon>Hyphomicrobiales</taxon>
        <taxon>Phyllobacteriaceae</taxon>
        <taxon>Mesorhizobium</taxon>
    </lineage>
</organism>
<proteinExistence type="predicted"/>
<dbReference type="AlphaFoldDB" id="A0A117N2B1"/>
<evidence type="ECO:0000313" key="4">
    <source>
        <dbReference type="Proteomes" id="UP000053176"/>
    </source>
</evidence>
<dbReference type="GO" id="GO:0055129">
    <property type="term" value="P:L-proline biosynthetic process"/>
    <property type="evidence" value="ECO:0007669"/>
    <property type="project" value="TreeGrafter"/>
</dbReference>
<evidence type="ECO:0000256" key="1">
    <source>
        <dbReference type="ARBA" id="ARBA00023002"/>
    </source>
</evidence>
<reference evidence="3 4" key="1">
    <citation type="submission" date="2015-12" db="EMBL/GenBank/DDBJ databases">
        <title>Draft genome sequence of Mesorhizobium sp. UFLA 01-765, a multitolerant efficient symbiont and plant-growth promoting strain isolated from Zn-mining soil using Leucaena leucocephala as a trap plant.</title>
        <authorList>
            <person name="Rangel W.M."/>
            <person name="Thijs S."/>
            <person name="Longatti S.M."/>
            <person name="Moreira F.M."/>
            <person name="Weyens N."/>
            <person name="Vangronsveld J."/>
            <person name="Van Hamme J.D."/>
            <person name="Bottos E.M."/>
            <person name="Rineau F."/>
        </authorList>
    </citation>
    <scope>NUCLEOTIDE SEQUENCE [LARGE SCALE GENOMIC DNA]</scope>
    <source>
        <strain evidence="3 4">UFLA 01-765</strain>
    </source>
</reference>
<sequence>MLAESDWVLLAVRPEQVPSALPTLALRSGQLLLSAVAGLTVGELRSAIGNDVSIIRIMPSSYIGAIQNSLLPIYPGCAEVEAVLGRAGKLLVFDTEDHIELSMIGACLSGWMYRFVGALEGWFVERGLTRAQARQIVAGNVLGAAGNALARSDISLVTVSDEIATPGTYTKLGLDHLLDKDSFRPWNEALTLVSDRLNASEHTAR</sequence>
<dbReference type="GO" id="GO:0004735">
    <property type="term" value="F:pyrroline-5-carboxylate reductase activity"/>
    <property type="evidence" value="ECO:0007669"/>
    <property type="project" value="TreeGrafter"/>
</dbReference>
<dbReference type="Proteomes" id="UP000053176">
    <property type="component" value="Unassembled WGS sequence"/>
</dbReference>
<protein>
    <recommendedName>
        <fullName evidence="2">Pyrroline-5-carboxylate reductase dimerisation domain-containing protein</fullName>
    </recommendedName>
</protein>
<dbReference type="InterPro" id="IPR036291">
    <property type="entry name" value="NAD(P)-bd_dom_sf"/>
</dbReference>
<dbReference type="Pfam" id="PF14748">
    <property type="entry name" value="P5CR_dimer"/>
    <property type="match status" value="1"/>
</dbReference>
<name>A0A117N2B1_RHILI</name>
<dbReference type="InterPro" id="IPR029036">
    <property type="entry name" value="P5CR_dimer"/>
</dbReference>
<evidence type="ECO:0000259" key="2">
    <source>
        <dbReference type="Pfam" id="PF14748"/>
    </source>
</evidence>
<evidence type="ECO:0000313" key="3">
    <source>
        <dbReference type="EMBL" id="KUM24023.1"/>
    </source>
</evidence>
<dbReference type="InterPro" id="IPR008927">
    <property type="entry name" value="6-PGluconate_DH-like_C_sf"/>
</dbReference>
<dbReference type="PANTHER" id="PTHR11645:SF0">
    <property type="entry name" value="PYRROLINE-5-CARBOXYLATE REDUCTASE 3"/>
    <property type="match status" value="1"/>
</dbReference>
<comment type="caution">
    <text evidence="3">The sequence shown here is derived from an EMBL/GenBank/DDBJ whole genome shotgun (WGS) entry which is preliminary data.</text>
</comment>
<dbReference type="SUPFAM" id="SSF51735">
    <property type="entry name" value="NAD(P)-binding Rossmann-fold domains"/>
    <property type="match status" value="1"/>
</dbReference>
<dbReference type="EMBL" id="LPWA01000146">
    <property type="protein sequence ID" value="KUM24023.1"/>
    <property type="molecule type" value="Genomic_DNA"/>
</dbReference>
<feature type="domain" description="Pyrroline-5-carboxylate reductase dimerisation" evidence="2">
    <location>
        <begin position="102"/>
        <end position="181"/>
    </location>
</feature>
<accession>A0A117N2B1</accession>